<evidence type="ECO:0000313" key="2">
    <source>
        <dbReference type="EMBL" id="GCD22011.1"/>
    </source>
</evidence>
<dbReference type="Pfam" id="PF12867">
    <property type="entry name" value="DinB_2"/>
    <property type="match status" value="1"/>
</dbReference>
<evidence type="ECO:0000313" key="3">
    <source>
        <dbReference type="Proteomes" id="UP000288246"/>
    </source>
</evidence>
<dbReference type="OrthoDB" id="3542438at2"/>
<dbReference type="Gene3D" id="2.160.20.80">
    <property type="entry name" value="E3 ubiquitin-protein ligase SopA"/>
    <property type="match status" value="1"/>
</dbReference>
<dbReference type="SUPFAM" id="SSF141571">
    <property type="entry name" value="Pentapeptide repeat-like"/>
    <property type="match status" value="1"/>
</dbReference>
<gene>
    <name evidence="2" type="ORF">CTKZ_35730</name>
</gene>
<sequence length="260" mass="29197">MVDIEFEDRRDSRFQHQDLRGAQFVRDRMAGAVFREVGLQRVRMRGVELTGADIDGDIDGLTIWGVEVAPLLLAELDRRHPERSALRARTPDELRAGYEALVAMWDTTIARARTLPPGTVDVSVDGEWSFTETIRHLVLATDAWLNLAILRREQPFHPLGLLFWQAQGLEDRYGLVPLGTPVTLDEAVAARADRVAQVRAYLADLTADDLARDAGHDPWGDGGPDEPTVTVRQCLGVIFDEEWQHHRYATRDLAALATRD</sequence>
<dbReference type="Gene3D" id="1.20.120.450">
    <property type="entry name" value="dinb family like domain"/>
    <property type="match status" value="1"/>
</dbReference>
<organism evidence="2 3">
    <name type="scientific">Cellulomonas algicola</name>
    <dbReference type="NCBI Taxonomy" id="2071633"/>
    <lineage>
        <taxon>Bacteria</taxon>
        <taxon>Bacillati</taxon>
        <taxon>Actinomycetota</taxon>
        <taxon>Actinomycetes</taxon>
        <taxon>Micrococcales</taxon>
        <taxon>Cellulomonadaceae</taxon>
        <taxon>Cellulomonas</taxon>
    </lineage>
</organism>
<dbReference type="EMBL" id="BHYL01000405">
    <property type="protein sequence ID" value="GCD22011.1"/>
    <property type="molecule type" value="Genomic_DNA"/>
</dbReference>
<comment type="caution">
    <text evidence="2">The sequence shown here is derived from an EMBL/GenBank/DDBJ whole genome shotgun (WGS) entry which is preliminary data.</text>
</comment>
<evidence type="ECO:0000259" key="1">
    <source>
        <dbReference type="Pfam" id="PF12867"/>
    </source>
</evidence>
<dbReference type="InterPro" id="IPR034660">
    <property type="entry name" value="DinB/YfiT-like"/>
</dbReference>
<dbReference type="InterPro" id="IPR024775">
    <property type="entry name" value="DinB-like"/>
</dbReference>
<accession>A0A401V559</accession>
<dbReference type="Proteomes" id="UP000288246">
    <property type="component" value="Unassembled WGS sequence"/>
</dbReference>
<dbReference type="AlphaFoldDB" id="A0A401V559"/>
<dbReference type="RefSeq" id="WP_124344559.1">
    <property type="nucleotide sequence ID" value="NZ_BHYL01000405.1"/>
</dbReference>
<proteinExistence type="predicted"/>
<dbReference type="SUPFAM" id="SSF109854">
    <property type="entry name" value="DinB/YfiT-like putative metalloenzymes"/>
    <property type="match status" value="1"/>
</dbReference>
<keyword evidence="3" id="KW-1185">Reference proteome</keyword>
<name>A0A401V559_9CELL</name>
<feature type="domain" description="DinB-like" evidence="1">
    <location>
        <begin position="100"/>
        <end position="248"/>
    </location>
</feature>
<reference evidence="2 3" key="1">
    <citation type="submission" date="2018-11" db="EMBL/GenBank/DDBJ databases">
        <title>Draft genome sequence of Cellulomonas takizawaensis strain TKZ-21.</title>
        <authorList>
            <person name="Yamamura H."/>
            <person name="Hayashi T."/>
            <person name="Hamada M."/>
            <person name="Serisawa Y."/>
            <person name="Matsuyama K."/>
            <person name="Nakagawa Y."/>
            <person name="Otoguro M."/>
            <person name="Yanagida F."/>
            <person name="Hayakawa M."/>
        </authorList>
    </citation>
    <scope>NUCLEOTIDE SEQUENCE [LARGE SCALE GENOMIC DNA]</scope>
    <source>
        <strain evidence="2 3">TKZ-21</strain>
    </source>
</reference>
<protein>
    <recommendedName>
        <fullName evidence="1">DinB-like domain-containing protein</fullName>
    </recommendedName>
</protein>